<dbReference type="RefSeq" id="WP_173211353.1">
    <property type="nucleotide sequence ID" value="NZ_CP053697.2"/>
</dbReference>
<organism evidence="1 2">
    <name type="scientific">Aquipseudomonas campi</name>
    <dbReference type="NCBI Taxonomy" id="2731681"/>
    <lineage>
        <taxon>Bacteria</taxon>
        <taxon>Pseudomonadati</taxon>
        <taxon>Pseudomonadota</taxon>
        <taxon>Gammaproteobacteria</taxon>
        <taxon>Pseudomonadales</taxon>
        <taxon>Pseudomonadaceae</taxon>
        <taxon>Aquipseudomonas</taxon>
    </lineage>
</organism>
<dbReference type="SUPFAM" id="SSF52540">
    <property type="entry name" value="P-loop containing nucleoside triphosphate hydrolases"/>
    <property type="match status" value="1"/>
</dbReference>
<keyword evidence="2" id="KW-1185">Reference proteome</keyword>
<dbReference type="InterPro" id="IPR027417">
    <property type="entry name" value="P-loop_NTPase"/>
</dbReference>
<dbReference type="Proteomes" id="UP000501379">
    <property type="component" value="Chromosome"/>
</dbReference>
<dbReference type="EMBL" id="CP053697">
    <property type="protein sequence ID" value="QKE65450.1"/>
    <property type="molecule type" value="Genomic_DNA"/>
</dbReference>
<protein>
    <recommendedName>
        <fullName evidence="3">Sulfotransferase family protein</fullName>
    </recommendedName>
</protein>
<evidence type="ECO:0000313" key="2">
    <source>
        <dbReference type="Proteomes" id="UP000501379"/>
    </source>
</evidence>
<accession>A0A6M8FN87</accession>
<dbReference type="AlphaFoldDB" id="A0A6M8FN87"/>
<reference evidence="1" key="1">
    <citation type="submission" date="2020-07" db="EMBL/GenBank/DDBJ databases">
        <title>Nitrate ammonifying Pseudomonas campi sp. nov. isolated from German agricultural grassland.</title>
        <authorList>
            <person name="Timsy T."/>
            <person name="Ulrich A."/>
            <person name="Spanner T."/>
            <person name="Foesel B."/>
            <person name="Kolb S."/>
            <person name="Horn M.A."/>
            <person name="Behrendt U."/>
        </authorList>
    </citation>
    <scope>NUCLEOTIDE SEQUENCE</scope>
    <source>
        <strain evidence="1">S1-A32-2</strain>
    </source>
</reference>
<dbReference type="KEGG" id="pcam:HNE05_19475"/>
<sequence>MTMFFRALSKKKIILHIGLPKTGSTALQQALHQSREALLRQGVLYPAKVHREDDPKHNFVLDLVRKGQGHDISSERGYKAASRIVISNEALSNDFYHHGIEQNRQLAELLRLHGELEICMVLRRESDWLKSYYKQAVINQSVKGKSHYQNSLPVDAFRELEPVRRLLDFGSLIQDVSAGFQAPVRVMRYEEIQVSQVIQYCTGLPVDPSSLRVRHNESVSDAAVEIMRQLNAVISSIEEKCAWSSLLVQASGAKHAVLGTLAARATPEAIAALDRAKIDSVRYFPAEAPQVEHAEFNMVLVAMKEHFSN</sequence>
<gene>
    <name evidence="1" type="ORF">HNE05_19475</name>
</gene>
<evidence type="ECO:0000313" key="1">
    <source>
        <dbReference type="EMBL" id="QKE65450.1"/>
    </source>
</evidence>
<name>A0A6M8FN87_9GAMM</name>
<proteinExistence type="predicted"/>
<evidence type="ECO:0008006" key="3">
    <source>
        <dbReference type="Google" id="ProtNLM"/>
    </source>
</evidence>
<dbReference type="Gene3D" id="3.40.50.300">
    <property type="entry name" value="P-loop containing nucleotide triphosphate hydrolases"/>
    <property type="match status" value="1"/>
</dbReference>